<keyword evidence="1" id="KW-0812">Transmembrane</keyword>
<feature type="transmembrane region" description="Helical" evidence="1">
    <location>
        <begin position="29"/>
        <end position="49"/>
    </location>
</feature>
<dbReference type="EMBL" id="AP024169">
    <property type="protein sequence ID" value="BCN30414.1"/>
    <property type="molecule type" value="Genomic_DNA"/>
</dbReference>
<feature type="transmembrane region" description="Helical" evidence="1">
    <location>
        <begin position="70"/>
        <end position="93"/>
    </location>
</feature>
<organism evidence="2 3">
    <name type="scientific">Anaeromicropila herbilytica</name>
    <dbReference type="NCBI Taxonomy" id="2785025"/>
    <lineage>
        <taxon>Bacteria</taxon>
        <taxon>Bacillati</taxon>
        <taxon>Bacillota</taxon>
        <taxon>Clostridia</taxon>
        <taxon>Lachnospirales</taxon>
        <taxon>Lachnospiraceae</taxon>
        <taxon>Anaeromicropila</taxon>
    </lineage>
</organism>
<keyword evidence="1" id="KW-1133">Transmembrane helix</keyword>
<gene>
    <name evidence="2" type="ORF">bsdtb5_17090</name>
</gene>
<evidence type="ECO:0000256" key="1">
    <source>
        <dbReference type="SAM" id="Phobius"/>
    </source>
</evidence>
<dbReference type="Proteomes" id="UP000595897">
    <property type="component" value="Chromosome"/>
</dbReference>
<keyword evidence="3" id="KW-1185">Reference proteome</keyword>
<dbReference type="KEGG" id="ahb:bsdtb5_17090"/>
<evidence type="ECO:0000313" key="3">
    <source>
        <dbReference type="Proteomes" id="UP000595897"/>
    </source>
</evidence>
<dbReference type="AlphaFoldDB" id="A0A7R7EKF1"/>
<name>A0A7R7EKF1_9FIRM</name>
<evidence type="ECO:0000313" key="2">
    <source>
        <dbReference type="EMBL" id="BCN30414.1"/>
    </source>
</evidence>
<protein>
    <submittedName>
        <fullName evidence="2">Uncharacterized protein</fullName>
    </submittedName>
</protein>
<reference evidence="2 3" key="1">
    <citation type="submission" date="2020-11" db="EMBL/GenBank/DDBJ databases">
        <title>Draft genome sequencing of a Lachnospiraceae strain isolated from anoxic soil subjected to BSD treatment.</title>
        <authorList>
            <person name="Uek A."/>
            <person name="Tonouchi A."/>
        </authorList>
    </citation>
    <scope>NUCLEOTIDE SEQUENCE [LARGE SCALE GENOMIC DNA]</scope>
    <source>
        <strain evidence="2 3">TB5</strain>
    </source>
</reference>
<proteinExistence type="predicted"/>
<sequence>MSFSKIGLINKKYCIFKILCLNTLDNFRILSFCAVVIILLMFYIGILIIKNYDDFYNNDADRSDIIEKELLFLLSCPMIAFLFINFEKIISFLL</sequence>
<accession>A0A7R7EKF1</accession>
<keyword evidence="1" id="KW-0472">Membrane</keyword>